<comment type="caution">
    <text evidence="5">The sequence shown here is derived from an EMBL/GenBank/DDBJ whole genome shotgun (WGS) entry which is preliminary data.</text>
</comment>
<evidence type="ECO:0000313" key="5">
    <source>
        <dbReference type="EMBL" id="HIR66896.1"/>
    </source>
</evidence>
<dbReference type="PANTHER" id="PTHR32319:SF0">
    <property type="entry name" value="BACTERIAL HEMOLYSIN-LIKE PROTEIN"/>
    <property type="match status" value="1"/>
</dbReference>
<proteinExistence type="inferred from homology"/>
<dbReference type="SUPFAM" id="SSF53335">
    <property type="entry name" value="S-adenosyl-L-methionine-dependent methyltransferases"/>
    <property type="match status" value="1"/>
</dbReference>
<dbReference type="EMBL" id="DVHK01000059">
    <property type="protein sequence ID" value="HIR66896.1"/>
    <property type="molecule type" value="Genomic_DNA"/>
</dbReference>
<evidence type="ECO:0000259" key="4">
    <source>
        <dbReference type="SMART" id="SM00363"/>
    </source>
</evidence>
<dbReference type="Gene3D" id="3.10.290.10">
    <property type="entry name" value="RNA-binding S4 domain"/>
    <property type="match status" value="1"/>
</dbReference>
<dbReference type="AlphaFoldDB" id="A0A9D1E5X6"/>
<dbReference type="InterPro" id="IPR029063">
    <property type="entry name" value="SAM-dependent_MTases_sf"/>
</dbReference>
<reference evidence="5" key="2">
    <citation type="journal article" date="2021" name="PeerJ">
        <title>Extensive microbial diversity within the chicken gut microbiome revealed by metagenomics and culture.</title>
        <authorList>
            <person name="Gilroy R."/>
            <person name="Ravi A."/>
            <person name="Getino M."/>
            <person name="Pursley I."/>
            <person name="Horton D.L."/>
            <person name="Alikhan N.F."/>
            <person name="Baker D."/>
            <person name="Gharbi K."/>
            <person name="Hall N."/>
            <person name="Watson M."/>
            <person name="Adriaenssens E.M."/>
            <person name="Foster-Nyarko E."/>
            <person name="Jarju S."/>
            <person name="Secka A."/>
            <person name="Antonio M."/>
            <person name="Oren A."/>
            <person name="Chaudhuri R.R."/>
            <person name="La Ragione R."/>
            <person name="Hildebrand F."/>
            <person name="Pallen M.J."/>
        </authorList>
    </citation>
    <scope>NUCLEOTIDE SEQUENCE</scope>
    <source>
        <strain evidence="5">ChiW16-3235</strain>
    </source>
</reference>
<accession>A0A9D1E5X6</accession>
<sequence length="251" mass="27492">MRIDKYLSQKYGSRTKSADAISCGLVFVNGKNVSPSYDVREGDVITFAEREESYVSNGGYKLSKALKDFNVTVSDGVFADIGASNGGFTDCLFKNGAKKVYCIDVGENQLDKSLLGKNIVIYDNCNARSLNKPMFAEILDGIVIDVSFISLTLILDAVSEVLCDAKYIIALIKPQFECGGVKVGKRGIVKEPAVHRRVIKKIYDFAQNCLLAPVALTNAPIRDGKNKEYLIKLVKNGEAVDFAQLIKNITL</sequence>
<dbReference type="PANTHER" id="PTHR32319">
    <property type="entry name" value="BACTERIAL HEMOLYSIN-LIKE PROTEIN"/>
    <property type="match status" value="1"/>
</dbReference>
<dbReference type="SMART" id="SM00363">
    <property type="entry name" value="S4"/>
    <property type="match status" value="1"/>
</dbReference>
<name>A0A9D1E5X6_9FIRM</name>
<evidence type="ECO:0000256" key="3">
    <source>
        <dbReference type="PROSITE-ProRule" id="PRU00182"/>
    </source>
</evidence>
<dbReference type="Proteomes" id="UP000823913">
    <property type="component" value="Unassembled WGS sequence"/>
</dbReference>
<gene>
    <name evidence="5" type="ORF">IAB94_02465</name>
</gene>
<dbReference type="CDD" id="cd00165">
    <property type="entry name" value="S4"/>
    <property type="match status" value="1"/>
</dbReference>
<evidence type="ECO:0000256" key="1">
    <source>
        <dbReference type="ARBA" id="ARBA00022884"/>
    </source>
</evidence>
<reference evidence="5" key="1">
    <citation type="submission" date="2020-10" db="EMBL/GenBank/DDBJ databases">
        <authorList>
            <person name="Gilroy R."/>
        </authorList>
    </citation>
    <scope>NUCLEOTIDE SEQUENCE</scope>
    <source>
        <strain evidence="5">ChiW16-3235</strain>
    </source>
</reference>
<dbReference type="InterPro" id="IPR036986">
    <property type="entry name" value="S4_RNA-bd_sf"/>
</dbReference>
<keyword evidence="5" id="KW-0489">Methyltransferase</keyword>
<organism evidence="5 6">
    <name type="scientific">Candidatus Coproplasma avicola</name>
    <dbReference type="NCBI Taxonomy" id="2840744"/>
    <lineage>
        <taxon>Bacteria</taxon>
        <taxon>Bacillati</taxon>
        <taxon>Bacillota</taxon>
        <taxon>Clostridia</taxon>
        <taxon>Eubacteriales</taxon>
        <taxon>Candidatus Coproplasma</taxon>
    </lineage>
</organism>
<dbReference type="GO" id="GO:0008168">
    <property type="term" value="F:methyltransferase activity"/>
    <property type="evidence" value="ECO:0007669"/>
    <property type="project" value="UniProtKB-KW"/>
</dbReference>
<dbReference type="InterPro" id="IPR002942">
    <property type="entry name" value="S4_RNA-bd"/>
</dbReference>
<comment type="similarity">
    <text evidence="2">Belongs to the TlyA family.</text>
</comment>
<evidence type="ECO:0000256" key="2">
    <source>
        <dbReference type="ARBA" id="ARBA00029460"/>
    </source>
</evidence>
<dbReference type="Pfam" id="PF01728">
    <property type="entry name" value="FtsJ"/>
    <property type="match status" value="1"/>
</dbReference>
<dbReference type="Gene3D" id="3.40.50.150">
    <property type="entry name" value="Vaccinia Virus protein VP39"/>
    <property type="match status" value="1"/>
</dbReference>
<dbReference type="InterPro" id="IPR002877">
    <property type="entry name" value="RNA_MeTrfase_FtsJ_dom"/>
</dbReference>
<dbReference type="Pfam" id="PF01479">
    <property type="entry name" value="S4"/>
    <property type="match status" value="1"/>
</dbReference>
<feature type="domain" description="RNA-binding S4" evidence="4">
    <location>
        <begin position="1"/>
        <end position="56"/>
    </location>
</feature>
<dbReference type="GO" id="GO:0003723">
    <property type="term" value="F:RNA binding"/>
    <property type="evidence" value="ECO:0007669"/>
    <property type="project" value="UniProtKB-KW"/>
</dbReference>
<keyword evidence="5" id="KW-0808">Transferase</keyword>
<dbReference type="InterPro" id="IPR047048">
    <property type="entry name" value="TlyA"/>
</dbReference>
<keyword evidence="1 3" id="KW-0694">RNA-binding</keyword>
<dbReference type="PROSITE" id="PS50889">
    <property type="entry name" value="S4"/>
    <property type="match status" value="1"/>
</dbReference>
<evidence type="ECO:0000313" key="6">
    <source>
        <dbReference type="Proteomes" id="UP000823913"/>
    </source>
</evidence>
<dbReference type="SUPFAM" id="SSF55174">
    <property type="entry name" value="Alpha-L RNA-binding motif"/>
    <property type="match status" value="1"/>
</dbReference>
<protein>
    <submittedName>
        <fullName evidence="5">TlyA family RNA methyltransferase</fullName>
    </submittedName>
</protein>
<dbReference type="GO" id="GO:0032259">
    <property type="term" value="P:methylation"/>
    <property type="evidence" value="ECO:0007669"/>
    <property type="project" value="UniProtKB-KW"/>
</dbReference>